<proteinExistence type="predicted"/>
<organism evidence="1 2">
    <name type="scientific">Maribacter arenosus</name>
    <dbReference type="NCBI Taxonomy" id="1854708"/>
    <lineage>
        <taxon>Bacteria</taxon>
        <taxon>Pseudomonadati</taxon>
        <taxon>Bacteroidota</taxon>
        <taxon>Flavobacteriia</taxon>
        <taxon>Flavobacteriales</taxon>
        <taxon>Flavobacteriaceae</taxon>
        <taxon>Maribacter</taxon>
    </lineage>
</organism>
<sequence length="64" mass="7454">MDKQYCKVGSVTPITSGNQAISILEYQYQSFMEKASNLEYNNTKLGEFFEQKAQKIKKRLEELI</sequence>
<comment type="caution">
    <text evidence="1">The sequence shown here is derived from an EMBL/GenBank/DDBJ whole genome shotgun (WGS) entry which is preliminary data.</text>
</comment>
<gene>
    <name evidence="1" type="ORF">HPE63_09610</name>
</gene>
<protein>
    <submittedName>
        <fullName evidence="1">Uncharacterized protein</fullName>
    </submittedName>
</protein>
<accession>A0ABR7VC38</accession>
<name>A0ABR7VC38_9FLAO</name>
<evidence type="ECO:0000313" key="1">
    <source>
        <dbReference type="EMBL" id="MBD0850923.1"/>
    </source>
</evidence>
<dbReference type="Proteomes" id="UP000598350">
    <property type="component" value="Unassembled WGS sequence"/>
</dbReference>
<dbReference type="EMBL" id="JABTCG010000003">
    <property type="protein sequence ID" value="MBD0850923.1"/>
    <property type="molecule type" value="Genomic_DNA"/>
</dbReference>
<keyword evidence="2" id="KW-1185">Reference proteome</keyword>
<reference evidence="1 2" key="1">
    <citation type="submission" date="2020-05" db="EMBL/GenBank/DDBJ databases">
        <title>The draft genome sequence of Maribacter arenosus CAU 1321.</title>
        <authorList>
            <person name="Mu L."/>
        </authorList>
    </citation>
    <scope>NUCLEOTIDE SEQUENCE [LARGE SCALE GENOMIC DNA]</scope>
    <source>
        <strain evidence="1 2">CAU 1321</strain>
    </source>
</reference>
<evidence type="ECO:0000313" key="2">
    <source>
        <dbReference type="Proteomes" id="UP000598350"/>
    </source>
</evidence>
<dbReference type="RefSeq" id="WP_188314052.1">
    <property type="nucleotide sequence ID" value="NZ_JABTCG010000003.1"/>
</dbReference>